<organism evidence="1">
    <name type="scientific">viral metagenome</name>
    <dbReference type="NCBI Taxonomy" id="1070528"/>
    <lineage>
        <taxon>unclassified sequences</taxon>
        <taxon>metagenomes</taxon>
        <taxon>organismal metagenomes</taxon>
    </lineage>
</organism>
<dbReference type="EMBL" id="MN739117">
    <property type="protein sequence ID" value="QHS89714.1"/>
    <property type="molecule type" value="Genomic_DNA"/>
</dbReference>
<sequence>MASRASIPTFFTIPEEIRMKIVIEFWLNKYEDNKKQIRLLTRKHESLSMFFSSNGARIIRISGIKIDMDYHLHNSIMENKKTYSNVYDQIQSQLDEIKSQSTNASIEMMHIMNEIGWLKTKSIQIKIRIENLALDSGDYLSIVKRIIELNIKHFNECLL</sequence>
<reference evidence="1" key="1">
    <citation type="journal article" date="2020" name="Nature">
        <title>Giant virus diversity and host interactions through global metagenomics.</title>
        <authorList>
            <person name="Schulz F."/>
            <person name="Roux S."/>
            <person name="Paez-Espino D."/>
            <person name="Jungbluth S."/>
            <person name="Walsh D.A."/>
            <person name="Denef V.J."/>
            <person name="McMahon K.D."/>
            <person name="Konstantinidis K.T."/>
            <person name="Eloe-Fadrosh E.A."/>
            <person name="Kyrpides N.C."/>
            <person name="Woyke T."/>
        </authorList>
    </citation>
    <scope>NUCLEOTIDE SEQUENCE</scope>
    <source>
        <strain evidence="1">GVMAG-M-3300010160-26</strain>
    </source>
</reference>
<protein>
    <submittedName>
        <fullName evidence="1">Uncharacterized protein</fullName>
    </submittedName>
</protein>
<name>A0A6C0BD30_9ZZZZ</name>
<accession>A0A6C0BD30</accession>
<dbReference type="AlphaFoldDB" id="A0A6C0BD30"/>
<evidence type="ECO:0000313" key="1">
    <source>
        <dbReference type="EMBL" id="QHS89714.1"/>
    </source>
</evidence>
<proteinExistence type="predicted"/>